<dbReference type="EMBL" id="CH474046">
    <property type="protein sequence ID" value="EDL88931.1"/>
    <property type="molecule type" value="Genomic_DNA"/>
</dbReference>
<gene>
    <name evidence="3" type="ORF">rCG_42344</name>
</gene>
<reference evidence="3" key="2">
    <citation type="submission" date="2005-07" db="EMBL/GenBank/DDBJ databases">
        <authorList>
            <person name="Mural R.J."/>
            <person name="Li P.W."/>
            <person name="Adams M.D."/>
            <person name="Amanatides P.G."/>
            <person name="Baden-Tillson H."/>
            <person name="Barnstead M."/>
            <person name="Chin S.H."/>
            <person name="Dew I."/>
            <person name="Evans C.A."/>
            <person name="Ferriera S."/>
            <person name="Flanigan M."/>
            <person name="Fosler C."/>
            <person name="Glodek A."/>
            <person name="Gu Z."/>
            <person name="Holt R.A."/>
            <person name="Jennings D."/>
            <person name="Kraft C.L."/>
            <person name="Lu F."/>
            <person name="Nguyen T."/>
            <person name="Nusskern D.R."/>
            <person name="Pfannkoch C.M."/>
            <person name="Sitter C."/>
            <person name="Sutton G.G."/>
            <person name="Venter J.C."/>
            <person name="Wang Z."/>
            <person name="Woodage T."/>
            <person name="Zheng X.H."/>
            <person name="Zhong F."/>
        </authorList>
    </citation>
    <scope>NUCLEOTIDE SEQUENCE</scope>
    <source>
        <strain evidence="3">BN</strain>
    </source>
</reference>
<protein>
    <submittedName>
        <fullName evidence="3">RCG42344, isoform CRA_a</fullName>
    </submittedName>
</protein>
<organism evidence="3 4">
    <name type="scientific">Rattus norvegicus</name>
    <name type="common">Rat</name>
    <dbReference type="NCBI Taxonomy" id="10116"/>
    <lineage>
        <taxon>Eukaryota</taxon>
        <taxon>Metazoa</taxon>
        <taxon>Chordata</taxon>
        <taxon>Craniata</taxon>
        <taxon>Vertebrata</taxon>
        <taxon>Euteleostomi</taxon>
        <taxon>Mammalia</taxon>
        <taxon>Eutheria</taxon>
        <taxon>Euarchontoglires</taxon>
        <taxon>Glires</taxon>
        <taxon>Rodentia</taxon>
        <taxon>Myomorpha</taxon>
        <taxon>Muroidea</taxon>
        <taxon>Muridae</taxon>
        <taxon>Murinae</taxon>
        <taxon>Rattus</taxon>
    </lineage>
</organism>
<evidence type="ECO:0000313" key="2">
    <source>
        <dbReference type="EMBL" id="EDL88932.1"/>
    </source>
</evidence>
<dbReference type="AlphaFoldDB" id="A6KFX6"/>
<feature type="compositionally biased region" description="Pro residues" evidence="1">
    <location>
        <begin position="25"/>
        <end position="42"/>
    </location>
</feature>
<evidence type="ECO:0000313" key="4">
    <source>
        <dbReference type="Proteomes" id="UP000234681"/>
    </source>
</evidence>
<evidence type="ECO:0000313" key="3">
    <source>
        <dbReference type="EMBL" id="EDL88933.1"/>
    </source>
</evidence>
<reference evidence="3" key="1">
    <citation type="journal article" date="2005" name="Genome Res.">
        <title>Gene and alternative splicing annotation with AIR.</title>
        <authorList>
            <person name="Florea L."/>
            <person name="Di Francesco V."/>
            <person name="Miller J."/>
            <person name="Turner R."/>
            <person name="Yao A."/>
            <person name="Harris M."/>
            <person name="Walenz B."/>
            <person name="Mobarry C."/>
            <person name="Merkulov G.V."/>
            <person name="Charlab R."/>
            <person name="Dew I."/>
            <person name="Deng Z."/>
            <person name="Istrail S."/>
            <person name="Li P."/>
            <person name="Sutton G."/>
        </authorList>
    </citation>
    <scope>NUCLEOTIDE SEQUENCE</scope>
    <source>
        <strain evidence="3">BN</strain>
    </source>
</reference>
<dbReference type="EMBL" id="CH474046">
    <property type="protein sequence ID" value="EDL88932.1"/>
    <property type="molecule type" value="Genomic_DNA"/>
</dbReference>
<name>A6KFX6_RAT</name>
<dbReference type="Proteomes" id="UP000234681">
    <property type="component" value="Chromosome 16"/>
</dbReference>
<dbReference type="EMBL" id="CH474046">
    <property type="protein sequence ID" value="EDL88933.1"/>
    <property type="molecule type" value="Genomic_DNA"/>
</dbReference>
<evidence type="ECO:0000256" key="1">
    <source>
        <dbReference type="SAM" id="MobiDB-lite"/>
    </source>
</evidence>
<accession>A6KFX6</accession>
<reference evidence="4" key="3">
    <citation type="submission" date="2005-09" db="EMBL/GenBank/DDBJ databases">
        <authorList>
            <person name="Mural R.J."/>
            <person name="Li P.W."/>
            <person name="Adams M.D."/>
            <person name="Amanatides P.G."/>
            <person name="Baden-Tillson H."/>
            <person name="Barnstead M."/>
            <person name="Chin S.H."/>
            <person name="Dew I."/>
            <person name="Evans C.A."/>
            <person name="Ferriera S."/>
            <person name="Flanigan M."/>
            <person name="Fosler C."/>
            <person name="Glodek A."/>
            <person name="Gu Z."/>
            <person name="Holt R.A."/>
            <person name="Jennings D."/>
            <person name="Kraft C.L."/>
            <person name="Lu F."/>
            <person name="Nguyen T."/>
            <person name="Nusskern D.R."/>
            <person name="Pfannkoch C.M."/>
            <person name="Sitter C."/>
            <person name="Sutton G.G."/>
            <person name="Venter J.C."/>
            <person name="Wang Z."/>
            <person name="Woodage T."/>
            <person name="Zheng X.H."/>
            <person name="Zhong F."/>
        </authorList>
    </citation>
    <scope>NUCLEOTIDE SEQUENCE [LARGE SCALE GENOMIC DNA]</scope>
    <source>
        <strain evidence="2">BN</strain>
        <strain evidence="4">BN, Sprague-Dawley</strain>
    </source>
</reference>
<feature type="region of interest" description="Disordered" evidence="1">
    <location>
        <begin position="1"/>
        <end position="42"/>
    </location>
</feature>
<sequence length="147" mass="16121">METQIVCAPQIDGFGESTNSRRRPPLPPPPPPPLPSPPPPPSPPSCCYCCIPQQMSCCRCSVNTKEQESKFKHLRRQSMDRLVVSAWWGGCDFVLKQPSNFIEAPAISPVLNRKTQGLSDVTGVPDASRTPLRTSKSICSACELCRL</sequence>
<proteinExistence type="predicted"/>